<feature type="transmembrane region" description="Helical" evidence="1">
    <location>
        <begin position="98"/>
        <end position="118"/>
    </location>
</feature>
<dbReference type="AlphaFoldDB" id="A0A940DSG0"/>
<evidence type="ECO:0000259" key="2">
    <source>
        <dbReference type="Pfam" id="PF19762"/>
    </source>
</evidence>
<keyword evidence="1" id="KW-0812">Transmembrane</keyword>
<evidence type="ECO:0000313" key="4">
    <source>
        <dbReference type="Proteomes" id="UP000725002"/>
    </source>
</evidence>
<evidence type="ECO:0000256" key="1">
    <source>
        <dbReference type="SAM" id="Phobius"/>
    </source>
</evidence>
<reference evidence="3" key="1">
    <citation type="submission" date="2020-10" db="EMBL/GenBank/DDBJ databases">
        <authorList>
            <person name="Gilroy R."/>
        </authorList>
    </citation>
    <scope>NUCLEOTIDE SEQUENCE</scope>
    <source>
        <strain evidence="3">G3-8215</strain>
    </source>
</reference>
<feature type="transmembrane region" description="Helical" evidence="1">
    <location>
        <begin position="6"/>
        <end position="26"/>
    </location>
</feature>
<proteinExistence type="predicted"/>
<organism evidence="3 4">
    <name type="scientific">Candidatus Cryptobacteroides avicola</name>
    <dbReference type="NCBI Taxonomy" id="2840757"/>
    <lineage>
        <taxon>Bacteria</taxon>
        <taxon>Pseudomonadati</taxon>
        <taxon>Bacteroidota</taxon>
        <taxon>Bacteroidia</taxon>
        <taxon>Bacteroidales</taxon>
        <taxon>Candidatus Cryptobacteroides</taxon>
    </lineage>
</organism>
<evidence type="ECO:0000313" key="3">
    <source>
        <dbReference type="EMBL" id="MBO8483496.1"/>
    </source>
</evidence>
<keyword evidence="1" id="KW-0472">Membrane</keyword>
<keyword evidence="1" id="KW-1133">Transmembrane helix</keyword>
<sequence length="145" mass="15986">MVDWNAVLIVTVLCVVMPVAIVAIVFRSRNHEIDRKMDVLLRSVENGQEVDPALFADAKSSKTLKMRLLNRLVWGMVLFMTGAGMLVGAPFVDDPEGLFITGGICAAVGAALLVAFFVGRKWMKPEIESEERQMASRYGKEVEGK</sequence>
<protein>
    <recommendedName>
        <fullName evidence="2">DUF6249 domain-containing protein</fullName>
    </recommendedName>
</protein>
<reference evidence="3" key="2">
    <citation type="journal article" date="2021" name="PeerJ">
        <title>Extensive microbial diversity within the chicken gut microbiome revealed by metagenomics and culture.</title>
        <authorList>
            <person name="Gilroy R."/>
            <person name="Ravi A."/>
            <person name="Getino M."/>
            <person name="Pursley I."/>
            <person name="Horton D.L."/>
            <person name="Alikhan N.F."/>
            <person name="Baker D."/>
            <person name="Gharbi K."/>
            <person name="Hall N."/>
            <person name="Watson M."/>
            <person name="Adriaenssens E.M."/>
            <person name="Foster-Nyarko E."/>
            <person name="Jarju S."/>
            <person name="Secka A."/>
            <person name="Antonio M."/>
            <person name="Oren A."/>
            <person name="Chaudhuri R.R."/>
            <person name="La Ragione R."/>
            <person name="Hildebrand F."/>
            <person name="Pallen M.J."/>
        </authorList>
    </citation>
    <scope>NUCLEOTIDE SEQUENCE</scope>
    <source>
        <strain evidence="3">G3-8215</strain>
    </source>
</reference>
<name>A0A940DSG0_9BACT</name>
<dbReference type="Pfam" id="PF19762">
    <property type="entry name" value="DUF6249"/>
    <property type="match status" value="1"/>
</dbReference>
<comment type="caution">
    <text evidence="3">The sequence shown here is derived from an EMBL/GenBank/DDBJ whole genome shotgun (WGS) entry which is preliminary data.</text>
</comment>
<dbReference type="Proteomes" id="UP000725002">
    <property type="component" value="Unassembled WGS sequence"/>
</dbReference>
<accession>A0A940DSG0</accession>
<feature type="transmembrane region" description="Helical" evidence="1">
    <location>
        <begin position="72"/>
        <end position="92"/>
    </location>
</feature>
<dbReference type="EMBL" id="JADILV010000036">
    <property type="protein sequence ID" value="MBO8483496.1"/>
    <property type="molecule type" value="Genomic_DNA"/>
</dbReference>
<gene>
    <name evidence="3" type="ORF">IAB75_05220</name>
</gene>
<dbReference type="InterPro" id="IPR046216">
    <property type="entry name" value="DUF6249"/>
</dbReference>
<feature type="domain" description="DUF6249" evidence="2">
    <location>
        <begin position="10"/>
        <end position="118"/>
    </location>
</feature>